<evidence type="ECO:0000313" key="2">
    <source>
        <dbReference type="Proteomes" id="UP000318375"/>
    </source>
</evidence>
<dbReference type="EMBL" id="MK977695">
    <property type="protein sequence ID" value="QDF18643.1"/>
    <property type="molecule type" value="Genomic_DNA"/>
</dbReference>
<protein>
    <submittedName>
        <fullName evidence="1">Uncharacterized protein</fullName>
    </submittedName>
</protein>
<dbReference type="GeneID" id="64766176"/>
<keyword evidence="2" id="KW-1185">Reference proteome</keyword>
<gene>
    <name evidence="1" type="primary">157</name>
    <name evidence="1" type="ORF">SEA_PUPPER_157</name>
</gene>
<organism evidence="1 2">
    <name type="scientific">Gordonia phage Pupper</name>
    <dbReference type="NCBI Taxonomy" id="2571249"/>
    <lineage>
        <taxon>Viruses</taxon>
        <taxon>Duplodnaviria</taxon>
        <taxon>Heunggongvirae</taxon>
        <taxon>Uroviricota</taxon>
        <taxon>Caudoviricetes</taxon>
        <taxon>Puppervirus</taxon>
        <taxon>Puppervirus Pupper</taxon>
    </lineage>
</organism>
<proteinExistence type="predicted"/>
<evidence type="ECO:0000313" key="1">
    <source>
        <dbReference type="EMBL" id="QDF18643.1"/>
    </source>
</evidence>
<accession>A0A4Y6EIU8</accession>
<name>A0A4Y6EIU8_9CAUD</name>
<dbReference type="RefSeq" id="YP_010058945.1">
    <property type="nucleotide sequence ID" value="NC_054723.1"/>
</dbReference>
<dbReference type="Proteomes" id="UP000318375">
    <property type="component" value="Segment"/>
</dbReference>
<reference evidence="1 2" key="1">
    <citation type="submission" date="2019-05" db="EMBL/GenBank/DDBJ databases">
        <authorList>
            <person name="Pope W.H."/>
            <person name="Garlena R.A."/>
            <person name="Russell D.A."/>
            <person name="Jacobs-Sera D."/>
            <person name="Hatfull G.F."/>
        </authorList>
    </citation>
    <scope>NUCLEOTIDE SEQUENCE [LARGE SCALE GENOMIC DNA]</scope>
</reference>
<dbReference type="KEGG" id="vg:64766176"/>
<sequence length="87" mass="9557">MAHKGFSTNNGGYSRSAGRPFKARYGGECPTCEDEILPGDWAIYDEDDEVVHEACLAGSRPPVERTMRKTRSSVCPECSLDHAGECF</sequence>